<evidence type="ECO:0000256" key="4">
    <source>
        <dbReference type="RuleBase" id="RU003719"/>
    </source>
</evidence>
<evidence type="ECO:0000256" key="2">
    <source>
        <dbReference type="ARBA" id="ARBA00023002"/>
    </source>
</evidence>
<dbReference type="Proteomes" id="UP000321548">
    <property type="component" value="Unassembled WGS sequence"/>
</dbReference>
<evidence type="ECO:0000313" key="7">
    <source>
        <dbReference type="EMBL" id="TXL63863.1"/>
    </source>
</evidence>
<name>A0A5C8NTC8_9BURK</name>
<evidence type="ECO:0000259" key="5">
    <source>
        <dbReference type="Pfam" id="PF00389"/>
    </source>
</evidence>
<keyword evidence="3" id="KW-0520">NAD</keyword>
<evidence type="ECO:0000259" key="6">
    <source>
        <dbReference type="Pfam" id="PF02826"/>
    </source>
</evidence>
<accession>A0A5C8NTC8</accession>
<gene>
    <name evidence="7" type="ORF">FHP08_16355</name>
</gene>
<feature type="domain" description="D-isomer specific 2-hydroxyacid dehydrogenase catalytic" evidence="5">
    <location>
        <begin position="32"/>
        <end position="331"/>
    </location>
</feature>
<dbReference type="InterPro" id="IPR050857">
    <property type="entry name" value="D-2-hydroxyacid_DH"/>
</dbReference>
<organism evidence="7 8">
    <name type="scientific">Zeimonas arvi</name>
    <dbReference type="NCBI Taxonomy" id="2498847"/>
    <lineage>
        <taxon>Bacteria</taxon>
        <taxon>Pseudomonadati</taxon>
        <taxon>Pseudomonadota</taxon>
        <taxon>Betaproteobacteria</taxon>
        <taxon>Burkholderiales</taxon>
        <taxon>Burkholderiaceae</taxon>
        <taxon>Zeimonas</taxon>
    </lineage>
</organism>
<evidence type="ECO:0000256" key="3">
    <source>
        <dbReference type="ARBA" id="ARBA00023027"/>
    </source>
</evidence>
<dbReference type="GO" id="GO:0016616">
    <property type="term" value="F:oxidoreductase activity, acting on the CH-OH group of donors, NAD or NADP as acceptor"/>
    <property type="evidence" value="ECO:0007669"/>
    <property type="project" value="InterPro"/>
</dbReference>
<dbReference type="PANTHER" id="PTHR42789">
    <property type="entry name" value="D-ISOMER SPECIFIC 2-HYDROXYACID DEHYDROGENASE FAMILY PROTEIN (AFU_ORTHOLOGUE AFUA_6G10090)"/>
    <property type="match status" value="1"/>
</dbReference>
<keyword evidence="2 4" id="KW-0560">Oxidoreductase</keyword>
<protein>
    <submittedName>
        <fullName evidence="7">D-2-hydroxyacid dehydrogenase family protein</fullName>
    </submittedName>
</protein>
<dbReference type="GO" id="GO:0051287">
    <property type="term" value="F:NAD binding"/>
    <property type="evidence" value="ECO:0007669"/>
    <property type="project" value="InterPro"/>
</dbReference>
<dbReference type="EMBL" id="VDUY01000007">
    <property type="protein sequence ID" value="TXL63863.1"/>
    <property type="molecule type" value="Genomic_DNA"/>
</dbReference>
<dbReference type="InterPro" id="IPR006140">
    <property type="entry name" value="D-isomer_DH_NAD-bd"/>
</dbReference>
<sequence length="351" mass="37393">MTEGRTHASSPPRIAVCDDYERSLAFGADWDTIRSRAEVVVFDRPFGSRQQVIEALADFDAVCLVRERTPFPAAVVDDLPRLKFVVFTGERNLAVDHLAAARRGIPVSFTPFGPSKSSTAELTWALILAATKRVTMADAGIRRGHWRGDAHGMPYPLPANLEGERLGLVGLGQIGARVAAVGRAFGMEVVAWSPNLDDARAQAGGARRVSKEALFETSAVVSLHLVLSDRTRCIVGAGDLARMRSDAVLVNTSRAALIDEAALLDALARGRPGLAALDVFGVEPLPAGSPVLSLPNLVLTPHLGYVNDKVFAAFRQGMADALLAWLDGEPIRLVNAEQLAVRDPAAPGNAA</sequence>
<keyword evidence="8" id="KW-1185">Reference proteome</keyword>
<dbReference type="Pfam" id="PF00389">
    <property type="entry name" value="2-Hacid_dh"/>
    <property type="match status" value="1"/>
</dbReference>
<dbReference type="Gene3D" id="3.40.50.720">
    <property type="entry name" value="NAD(P)-binding Rossmann-like Domain"/>
    <property type="match status" value="2"/>
</dbReference>
<evidence type="ECO:0000256" key="1">
    <source>
        <dbReference type="ARBA" id="ARBA00005854"/>
    </source>
</evidence>
<dbReference type="CDD" id="cd12169">
    <property type="entry name" value="PGDH_like_1"/>
    <property type="match status" value="1"/>
</dbReference>
<reference evidence="7 8" key="1">
    <citation type="submission" date="2019-06" db="EMBL/GenBank/DDBJ databases">
        <title>Quisquiliibacterium sp. nov., isolated from a maize field.</title>
        <authorList>
            <person name="Lin S.-Y."/>
            <person name="Tsai C.-F."/>
            <person name="Young C.-C."/>
        </authorList>
    </citation>
    <scope>NUCLEOTIDE SEQUENCE [LARGE SCALE GENOMIC DNA]</scope>
    <source>
        <strain evidence="7 8">CC-CFT501</strain>
    </source>
</reference>
<evidence type="ECO:0000313" key="8">
    <source>
        <dbReference type="Proteomes" id="UP000321548"/>
    </source>
</evidence>
<dbReference type="InterPro" id="IPR006139">
    <property type="entry name" value="D-isomer_2_OHA_DH_cat_dom"/>
</dbReference>
<feature type="domain" description="D-isomer specific 2-hydroxyacid dehydrogenase NAD-binding" evidence="6">
    <location>
        <begin position="125"/>
        <end position="304"/>
    </location>
</feature>
<dbReference type="Pfam" id="PF02826">
    <property type="entry name" value="2-Hacid_dh_C"/>
    <property type="match status" value="1"/>
</dbReference>
<dbReference type="PANTHER" id="PTHR42789:SF1">
    <property type="entry name" value="D-ISOMER SPECIFIC 2-HYDROXYACID DEHYDROGENASE FAMILY PROTEIN (AFU_ORTHOLOGUE AFUA_6G10090)"/>
    <property type="match status" value="1"/>
</dbReference>
<dbReference type="SUPFAM" id="SSF52283">
    <property type="entry name" value="Formate/glycerate dehydrogenase catalytic domain-like"/>
    <property type="match status" value="1"/>
</dbReference>
<comment type="caution">
    <text evidence="7">The sequence shown here is derived from an EMBL/GenBank/DDBJ whole genome shotgun (WGS) entry which is preliminary data.</text>
</comment>
<dbReference type="AlphaFoldDB" id="A0A5C8NTC8"/>
<dbReference type="RefSeq" id="WP_147705557.1">
    <property type="nucleotide sequence ID" value="NZ_VDUY01000007.1"/>
</dbReference>
<comment type="similarity">
    <text evidence="1 4">Belongs to the D-isomer specific 2-hydroxyacid dehydrogenase family.</text>
</comment>
<proteinExistence type="inferred from homology"/>
<dbReference type="OrthoDB" id="9805416at2"/>
<dbReference type="InterPro" id="IPR036291">
    <property type="entry name" value="NAD(P)-bd_dom_sf"/>
</dbReference>
<dbReference type="SUPFAM" id="SSF51735">
    <property type="entry name" value="NAD(P)-binding Rossmann-fold domains"/>
    <property type="match status" value="1"/>
</dbReference>